<dbReference type="Proteomes" id="UP001151760">
    <property type="component" value="Unassembled WGS sequence"/>
</dbReference>
<proteinExistence type="predicted"/>
<reference evidence="1" key="1">
    <citation type="journal article" date="2022" name="Int. J. Mol. Sci.">
        <title>Draft Genome of Tanacetum Coccineum: Genomic Comparison of Closely Related Tanacetum-Family Plants.</title>
        <authorList>
            <person name="Yamashiro T."/>
            <person name="Shiraishi A."/>
            <person name="Nakayama K."/>
            <person name="Satake H."/>
        </authorList>
    </citation>
    <scope>NUCLEOTIDE SEQUENCE</scope>
</reference>
<name>A0ABQ4YA12_9ASTR</name>
<evidence type="ECO:0000313" key="1">
    <source>
        <dbReference type="EMBL" id="GJS73966.1"/>
    </source>
</evidence>
<reference evidence="1" key="2">
    <citation type="submission" date="2022-01" db="EMBL/GenBank/DDBJ databases">
        <authorList>
            <person name="Yamashiro T."/>
            <person name="Shiraishi A."/>
            <person name="Satake H."/>
            <person name="Nakayama K."/>
        </authorList>
    </citation>
    <scope>NUCLEOTIDE SEQUENCE</scope>
</reference>
<accession>A0ABQ4YA12</accession>
<sequence>MNFRPDHILYQTRPDRPNKTNNAVIKQYTARSGMDMKMAKTCYHSHYGPFIVNENLGIHEVVSIIQYFDFESEYLSTQQLAAATSMLGSRVGIYGLLLALP</sequence>
<organism evidence="1 2">
    <name type="scientific">Tanacetum coccineum</name>
    <dbReference type="NCBI Taxonomy" id="301880"/>
    <lineage>
        <taxon>Eukaryota</taxon>
        <taxon>Viridiplantae</taxon>
        <taxon>Streptophyta</taxon>
        <taxon>Embryophyta</taxon>
        <taxon>Tracheophyta</taxon>
        <taxon>Spermatophyta</taxon>
        <taxon>Magnoliopsida</taxon>
        <taxon>eudicotyledons</taxon>
        <taxon>Gunneridae</taxon>
        <taxon>Pentapetalae</taxon>
        <taxon>asterids</taxon>
        <taxon>campanulids</taxon>
        <taxon>Asterales</taxon>
        <taxon>Asteraceae</taxon>
        <taxon>Asteroideae</taxon>
        <taxon>Anthemideae</taxon>
        <taxon>Anthemidinae</taxon>
        <taxon>Tanacetum</taxon>
    </lineage>
</organism>
<dbReference type="EMBL" id="BQNB010010195">
    <property type="protein sequence ID" value="GJS73966.1"/>
    <property type="molecule type" value="Genomic_DNA"/>
</dbReference>
<gene>
    <name evidence="1" type="ORF">Tco_0706807</name>
</gene>
<evidence type="ECO:0000313" key="2">
    <source>
        <dbReference type="Proteomes" id="UP001151760"/>
    </source>
</evidence>
<protein>
    <submittedName>
        <fullName evidence="1">Uncharacterized protein</fullName>
    </submittedName>
</protein>
<comment type="caution">
    <text evidence="1">The sequence shown here is derived from an EMBL/GenBank/DDBJ whole genome shotgun (WGS) entry which is preliminary data.</text>
</comment>
<keyword evidence="2" id="KW-1185">Reference proteome</keyword>